<dbReference type="SUPFAM" id="SSF52151">
    <property type="entry name" value="FabD/lysophospholipase-like"/>
    <property type="match status" value="1"/>
</dbReference>
<evidence type="ECO:0000256" key="2">
    <source>
        <dbReference type="SAM" id="MobiDB-lite"/>
    </source>
</evidence>
<organism evidence="4 5">
    <name type="scientific">Roseomonas alba</name>
    <dbReference type="NCBI Taxonomy" id="2846776"/>
    <lineage>
        <taxon>Bacteria</taxon>
        <taxon>Pseudomonadati</taxon>
        <taxon>Pseudomonadota</taxon>
        <taxon>Alphaproteobacteria</taxon>
        <taxon>Acetobacterales</taxon>
        <taxon>Roseomonadaceae</taxon>
        <taxon>Roseomonas</taxon>
    </lineage>
</organism>
<sequence length="499" mass="53503">MPAVQDAQHPGGVVRRGSAPPISDSSNRRTTRNHLGVLTLLLTLLGCAGADRGINPALTPGARNGGYGLAEINASGGRPDLLIFVAFSGGGKRSAAFGHGALRGMRDVPVTLGGPPSTLLAEVDQVAGVSGGSFTAAHYALYGEQSFETFPRDFLHRDLAAYVWGTYILPWQWGWLVDPAVGTNDRMTEVYDDLMFRGATFRELMARGRPRLSINATDLASGSAFPFLPHAFDVICSDLGRFSVARAVAASNGFPLLFTPITLANHRGPNCDAPLPVNLSVMPMLAEYNRRRLVDVVARMADRDRTPWIHLLDGGISDNLALRATLNFAILGGTDEPDFASLVRPVRRILMISVDGQSATDPALSRQRMVNGLVQIFDAVSGGQIDNYNLETLAVTAAEVERMVGRQRENRCQHAPAIDGWPCEDVQGLLVHVSLADHPDPALRSRLRRVPTGLTLPDDDVDLLVAAGETVIRGNRAIAGFLGADGSVPAPRPVRAAHR</sequence>
<dbReference type="Gene3D" id="3.40.1090.10">
    <property type="entry name" value="Cytosolic phospholipase A2 catalytic domain"/>
    <property type="match status" value="2"/>
</dbReference>
<dbReference type="Pfam" id="PF01734">
    <property type="entry name" value="Patatin"/>
    <property type="match status" value="1"/>
</dbReference>
<accession>A0ABS7AEX6</accession>
<evidence type="ECO:0000259" key="3">
    <source>
        <dbReference type="Pfam" id="PF01734"/>
    </source>
</evidence>
<dbReference type="Proteomes" id="UP001196565">
    <property type="component" value="Unassembled WGS sequence"/>
</dbReference>
<dbReference type="EMBL" id="JAHYBZ010000009">
    <property type="protein sequence ID" value="MBW6400863.1"/>
    <property type="molecule type" value="Genomic_DNA"/>
</dbReference>
<evidence type="ECO:0000313" key="5">
    <source>
        <dbReference type="Proteomes" id="UP001196565"/>
    </source>
</evidence>
<gene>
    <name evidence="4" type="ORF">KPL78_23580</name>
</gene>
<feature type="region of interest" description="Disordered" evidence="2">
    <location>
        <begin position="1"/>
        <end position="30"/>
    </location>
</feature>
<keyword evidence="5" id="KW-1185">Reference proteome</keyword>
<keyword evidence="1" id="KW-0443">Lipid metabolism</keyword>
<dbReference type="InterPro" id="IPR016035">
    <property type="entry name" value="Acyl_Trfase/lysoPLipase"/>
</dbReference>
<name>A0ABS7AEX6_9PROT</name>
<dbReference type="RefSeq" id="WP_219765432.1">
    <property type="nucleotide sequence ID" value="NZ_JAHYBZ010000009.1"/>
</dbReference>
<dbReference type="InterPro" id="IPR002641">
    <property type="entry name" value="PNPLA_dom"/>
</dbReference>
<protein>
    <submittedName>
        <fullName evidence="4">Patatin-like phospholipase family protein</fullName>
    </submittedName>
</protein>
<reference evidence="4 5" key="1">
    <citation type="submission" date="2021-07" db="EMBL/GenBank/DDBJ databases">
        <authorList>
            <person name="So Y."/>
        </authorList>
    </citation>
    <scope>NUCLEOTIDE SEQUENCE [LARGE SCALE GENOMIC DNA]</scope>
    <source>
        <strain evidence="4 5">HJA6</strain>
    </source>
</reference>
<feature type="domain" description="PNPLA" evidence="3">
    <location>
        <begin position="86"/>
        <end position="324"/>
    </location>
</feature>
<evidence type="ECO:0000313" key="4">
    <source>
        <dbReference type="EMBL" id="MBW6400863.1"/>
    </source>
</evidence>
<evidence type="ECO:0000256" key="1">
    <source>
        <dbReference type="ARBA" id="ARBA00023098"/>
    </source>
</evidence>
<proteinExistence type="predicted"/>
<comment type="caution">
    <text evidence="4">The sequence shown here is derived from an EMBL/GenBank/DDBJ whole genome shotgun (WGS) entry which is preliminary data.</text>
</comment>